<name>A0A9I9E3X2_CUCME</name>
<dbReference type="EnsemblPlants" id="MELO3C028339.2.1">
    <property type="protein sequence ID" value="MELO3C028339.2.1"/>
    <property type="gene ID" value="MELO3C028339.2"/>
</dbReference>
<proteinExistence type="predicted"/>
<evidence type="ECO:0000313" key="1">
    <source>
        <dbReference type="EnsemblPlants" id="MELO3C028339.2.1"/>
    </source>
</evidence>
<sequence length="39" mass="4650">MWSSSGFGFDGWRHARRWLLGFSRRDGWRTFRLRCGGST</sequence>
<reference evidence="1" key="1">
    <citation type="submission" date="2023-03" db="UniProtKB">
        <authorList>
            <consortium name="EnsemblPlants"/>
        </authorList>
    </citation>
    <scope>IDENTIFICATION</scope>
</reference>
<organism evidence="1">
    <name type="scientific">Cucumis melo</name>
    <name type="common">Muskmelon</name>
    <dbReference type="NCBI Taxonomy" id="3656"/>
    <lineage>
        <taxon>Eukaryota</taxon>
        <taxon>Viridiplantae</taxon>
        <taxon>Streptophyta</taxon>
        <taxon>Embryophyta</taxon>
        <taxon>Tracheophyta</taxon>
        <taxon>Spermatophyta</taxon>
        <taxon>Magnoliopsida</taxon>
        <taxon>eudicotyledons</taxon>
        <taxon>Gunneridae</taxon>
        <taxon>Pentapetalae</taxon>
        <taxon>rosids</taxon>
        <taxon>fabids</taxon>
        <taxon>Cucurbitales</taxon>
        <taxon>Cucurbitaceae</taxon>
        <taxon>Benincaseae</taxon>
        <taxon>Cucumis</taxon>
    </lineage>
</organism>
<dbReference type="Gramene" id="MELO3C028339.2.1">
    <property type="protein sequence ID" value="MELO3C028339.2.1"/>
    <property type="gene ID" value="MELO3C028339.2"/>
</dbReference>
<protein>
    <submittedName>
        <fullName evidence="1">Uncharacterized protein</fullName>
    </submittedName>
</protein>
<dbReference type="AlphaFoldDB" id="A0A9I9E3X2"/>
<accession>A0A9I9E3X2</accession>